<evidence type="ECO:0000256" key="1">
    <source>
        <dbReference type="ARBA" id="ARBA00022679"/>
    </source>
</evidence>
<accession>Q0S9L9</accession>
<keyword evidence="1" id="KW-0808">Transferase</keyword>
<dbReference type="SMART" id="SM00387">
    <property type="entry name" value="HATPase_c"/>
    <property type="match status" value="1"/>
</dbReference>
<evidence type="ECO:0000313" key="9">
    <source>
        <dbReference type="Proteomes" id="UP000008710"/>
    </source>
</evidence>
<keyword evidence="6" id="KW-0472">Membrane</keyword>
<dbReference type="CDD" id="cd16917">
    <property type="entry name" value="HATPase_UhpB-NarQ-NarX-like"/>
    <property type="match status" value="1"/>
</dbReference>
<keyword evidence="4" id="KW-0175">Coiled coil</keyword>
<feature type="transmembrane region" description="Helical" evidence="6">
    <location>
        <begin position="149"/>
        <end position="167"/>
    </location>
</feature>
<evidence type="ECO:0000313" key="8">
    <source>
        <dbReference type="EMBL" id="ABG95767.1"/>
    </source>
</evidence>
<dbReference type="SUPFAM" id="SSF55874">
    <property type="entry name" value="ATPase domain of HSP90 chaperone/DNA topoisomerase II/histidine kinase"/>
    <property type="match status" value="1"/>
</dbReference>
<dbReference type="InterPro" id="IPR003594">
    <property type="entry name" value="HATPase_dom"/>
</dbReference>
<protein>
    <submittedName>
        <fullName evidence="8">Sensor kinase, two-component system</fullName>
    </submittedName>
</protein>
<gene>
    <name evidence="8" type="ordered locus">RHA1_ro03970</name>
</gene>
<dbReference type="Proteomes" id="UP000008710">
    <property type="component" value="Chromosome"/>
</dbReference>
<organism evidence="8 9">
    <name type="scientific">Rhodococcus jostii (strain RHA1)</name>
    <dbReference type="NCBI Taxonomy" id="101510"/>
    <lineage>
        <taxon>Bacteria</taxon>
        <taxon>Bacillati</taxon>
        <taxon>Actinomycetota</taxon>
        <taxon>Actinomycetes</taxon>
        <taxon>Mycobacteriales</taxon>
        <taxon>Nocardiaceae</taxon>
        <taxon>Rhodococcus</taxon>
    </lineage>
</organism>
<dbReference type="Gene3D" id="3.30.565.10">
    <property type="entry name" value="Histidine kinase-like ATPase, C-terminal domain"/>
    <property type="match status" value="1"/>
</dbReference>
<evidence type="ECO:0000259" key="7">
    <source>
        <dbReference type="PROSITE" id="PS50109"/>
    </source>
</evidence>
<reference evidence="9" key="1">
    <citation type="journal article" date="2006" name="Proc. Natl. Acad. Sci. U.S.A.">
        <title>The complete genome of Rhodococcus sp. RHA1 provides insights into a catabolic powerhouse.</title>
        <authorList>
            <person name="McLeod M.P."/>
            <person name="Warren R.L."/>
            <person name="Hsiao W.W.L."/>
            <person name="Araki N."/>
            <person name="Myhre M."/>
            <person name="Fernandes C."/>
            <person name="Miyazawa D."/>
            <person name="Wong W."/>
            <person name="Lillquist A.L."/>
            <person name="Wang D."/>
            <person name="Dosanjh M."/>
            <person name="Hara H."/>
            <person name="Petrescu A."/>
            <person name="Morin R.D."/>
            <person name="Yang G."/>
            <person name="Stott J.M."/>
            <person name="Schein J.E."/>
            <person name="Shin H."/>
            <person name="Smailus D."/>
            <person name="Siddiqui A.S."/>
            <person name="Marra M.A."/>
            <person name="Jones S.J.M."/>
            <person name="Holt R."/>
            <person name="Brinkman F.S.L."/>
            <person name="Miyauchi K."/>
            <person name="Fukuda M."/>
            <person name="Davies J.E."/>
            <person name="Mohn W.W."/>
            <person name="Eltis L.D."/>
        </authorList>
    </citation>
    <scope>NUCLEOTIDE SEQUENCE [LARGE SCALE GENOMIC DNA]</scope>
    <source>
        <strain evidence="9">RHA1</strain>
    </source>
</reference>
<dbReference type="InterPro" id="IPR036890">
    <property type="entry name" value="HATPase_C_sf"/>
</dbReference>
<dbReference type="Gene3D" id="1.20.5.1930">
    <property type="match status" value="1"/>
</dbReference>
<dbReference type="AlphaFoldDB" id="Q0S9L9"/>
<dbReference type="GO" id="GO:0046983">
    <property type="term" value="F:protein dimerization activity"/>
    <property type="evidence" value="ECO:0007669"/>
    <property type="project" value="InterPro"/>
</dbReference>
<dbReference type="eggNOG" id="COG4585">
    <property type="taxonomic scope" value="Bacteria"/>
</dbReference>
<dbReference type="InterPro" id="IPR011712">
    <property type="entry name" value="Sig_transdc_His_kin_sub3_dim/P"/>
</dbReference>
<feature type="region of interest" description="Disordered" evidence="5">
    <location>
        <begin position="1"/>
        <end position="75"/>
    </location>
</feature>
<feature type="transmembrane region" description="Helical" evidence="6">
    <location>
        <begin position="116"/>
        <end position="137"/>
    </location>
</feature>
<proteinExistence type="predicted"/>
<dbReference type="KEGG" id="rha:RHA1_ro03970"/>
<feature type="domain" description="Histidine kinase" evidence="7">
    <location>
        <begin position="398"/>
        <end position="488"/>
    </location>
</feature>
<keyword evidence="3" id="KW-0902">Two-component regulatory system</keyword>
<feature type="compositionally biased region" description="Basic residues" evidence="5">
    <location>
        <begin position="51"/>
        <end position="62"/>
    </location>
</feature>
<dbReference type="GO" id="GO:0016020">
    <property type="term" value="C:membrane"/>
    <property type="evidence" value="ECO:0007669"/>
    <property type="project" value="InterPro"/>
</dbReference>
<dbReference type="GO" id="GO:0000155">
    <property type="term" value="F:phosphorelay sensor kinase activity"/>
    <property type="evidence" value="ECO:0007669"/>
    <property type="project" value="InterPro"/>
</dbReference>
<evidence type="ECO:0000256" key="5">
    <source>
        <dbReference type="SAM" id="MobiDB-lite"/>
    </source>
</evidence>
<evidence type="ECO:0000256" key="4">
    <source>
        <dbReference type="SAM" id="Coils"/>
    </source>
</evidence>
<dbReference type="HOGENOM" id="CLU_000445_20_15_11"/>
<keyword evidence="2 8" id="KW-0418">Kinase</keyword>
<name>Q0S9L9_RHOJR</name>
<feature type="transmembrane region" description="Helical" evidence="6">
    <location>
        <begin position="211"/>
        <end position="229"/>
    </location>
</feature>
<feature type="transmembrane region" description="Helical" evidence="6">
    <location>
        <begin position="173"/>
        <end position="204"/>
    </location>
</feature>
<sequence length="490" mass="53134">MTQSGRETAEKRDEQRNQHHDDGYQREATTRGTQVSRCDEHRWSSPDHDRRRSRYGPGRRSRPPNSPCPGHDTVPSHVGWNSRWSKVGCAFRLSMDAGFARVDKLGGVHRSPLTPVFAGLQLGLHALIAALTAVVILRAVLPDAPQAPAIVVLSVAFLAVYAVGATRRLRGTWWLAALTALWVALMVLAPDAAYLAFGLFFLYLHLLPRRWGVLAVAAATVVAVVGTGMHRGWSVAGVVGPVIGACVAVAIGLGYRALYREAVERDRLIGELTRTRAELAEQERAAGSLAERERLAREIHDTVAQDLSSIQMLLHAAERAAPDHPARDRIRLARETAADSLAETRQLIGDLTPAVLDGQSLADALARICTQARSDTFDTIAVVEGEPVRLPMPVEAALVRIAQGAVSNVVRHAHSSRMAVTLTYYEDAVRLDVVDDGIGFDAELLDREPSKAFGLNSIRRRVELLDGSMSVESEPGLTAVAVSFPLEVGA</sequence>
<dbReference type="PROSITE" id="PS50109">
    <property type="entry name" value="HIS_KIN"/>
    <property type="match status" value="1"/>
</dbReference>
<dbReference type="Pfam" id="PF02518">
    <property type="entry name" value="HATPase_c"/>
    <property type="match status" value="1"/>
</dbReference>
<keyword evidence="6" id="KW-1133">Transmembrane helix</keyword>
<dbReference type="InterPro" id="IPR005467">
    <property type="entry name" value="His_kinase_dom"/>
</dbReference>
<evidence type="ECO:0000256" key="3">
    <source>
        <dbReference type="ARBA" id="ARBA00023012"/>
    </source>
</evidence>
<dbReference type="Pfam" id="PF07730">
    <property type="entry name" value="HisKA_3"/>
    <property type="match status" value="1"/>
</dbReference>
<feature type="coiled-coil region" evidence="4">
    <location>
        <begin position="265"/>
        <end position="292"/>
    </location>
</feature>
<dbReference type="PANTHER" id="PTHR24421">
    <property type="entry name" value="NITRATE/NITRITE SENSOR PROTEIN NARX-RELATED"/>
    <property type="match status" value="1"/>
</dbReference>
<dbReference type="PANTHER" id="PTHR24421:SF62">
    <property type="entry name" value="SENSORY TRANSDUCTION HISTIDINE KINASE"/>
    <property type="match status" value="1"/>
</dbReference>
<keyword evidence="6" id="KW-0812">Transmembrane</keyword>
<evidence type="ECO:0000256" key="6">
    <source>
        <dbReference type="SAM" id="Phobius"/>
    </source>
</evidence>
<feature type="compositionally biased region" description="Basic and acidic residues" evidence="5">
    <location>
        <begin position="37"/>
        <end position="50"/>
    </location>
</feature>
<evidence type="ECO:0000256" key="2">
    <source>
        <dbReference type="ARBA" id="ARBA00022777"/>
    </source>
</evidence>
<feature type="transmembrane region" description="Helical" evidence="6">
    <location>
        <begin position="235"/>
        <end position="258"/>
    </location>
</feature>
<feature type="compositionally biased region" description="Basic and acidic residues" evidence="5">
    <location>
        <begin position="7"/>
        <end position="29"/>
    </location>
</feature>
<dbReference type="EMBL" id="CP000431">
    <property type="protein sequence ID" value="ABG95767.1"/>
    <property type="molecule type" value="Genomic_DNA"/>
</dbReference>
<dbReference type="InterPro" id="IPR050482">
    <property type="entry name" value="Sensor_HK_TwoCompSys"/>
</dbReference>